<dbReference type="Proteomes" id="UP001060085">
    <property type="component" value="Linkage Group LG04"/>
</dbReference>
<evidence type="ECO:0000313" key="1">
    <source>
        <dbReference type="EMBL" id="KAI5668428.1"/>
    </source>
</evidence>
<sequence length="146" mass="16663">MRTHTGISIRLVAILRSSRGHWTVAESSKGAISQIFFIVLLLISLGTHSFKRGVGERRLSTGAQQVIKFTTFNKYGYSWDEENQVWIPPSEEDRMREHHPASFRSIKKATQTGLGAFSLQPVENDDEADESYNPQMMRRTRLVPKI</sequence>
<organism evidence="1 2">
    <name type="scientific">Catharanthus roseus</name>
    <name type="common">Madagascar periwinkle</name>
    <name type="synonym">Vinca rosea</name>
    <dbReference type="NCBI Taxonomy" id="4058"/>
    <lineage>
        <taxon>Eukaryota</taxon>
        <taxon>Viridiplantae</taxon>
        <taxon>Streptophyta</taxon>
        <taxon>Embryophyta</taxon>
        <taxon>Tracheophyta</taxon>
        <taxon>Spermatophyta</taxon>
        <taxon>Magnoliopsida</taxon>
        <taxon>eudicotyledons</taxon>
        <taxon>Gunneridae</taxon>
        <taxon>Pentapetalae</taxon>
        <taxon>asterids</taxon>
        <taxon>lamiids</taxon>
        <taxon>Gentianales</taxon>
        <taxon>Apocynaceae</taxon>
        <taxon>Rauvolfioideae</taxon>
        <taxon>Vinceae</taxon>
        <taxon>Catharanthinae</taxon>
        <taxon>Catharanthus</taxon>
    </lineage>
</organism>
<keyword evidence="2" id="KW-1185">Reference proteome</keyword>
<reference evidence="2" key="1">
    <citation type="journal article" date="2023" name="Nat. Plants">
        <title>Single-cell RNA sequencing provides a high-resolution roadmap for understanding the multicellular compartmentation of specialized metabolism.</title>
        <authorList>
            <person name="Sun S."/>
            <person name="Shen X."/>
            <person name="Li Y."/>
            <person name="Li Y."/>
            <person name="Wang S."/>
            <person name="Li R."/>
            <person name="Zhang H."/>
            <person name="Shen G."/>
            <person name="Guo B."/>
            <person name="Wei J."/>
            <person name="Xu J."/>
            <person name="St-Pierre B."/>
            <person name="Chen S."/>
            <person name="Sun C."/>
        </authorList>
    </citation>
    <scope>NUCLEOTIDE SEQUENCE [LARGE SCALE GENOMIC DNA]</scope>
</reference>
<proteinExistence type="predicted"/>
<dbReference type="EMBL" id="CM044704">
    <property type="protein sequence ID" value="KAI5668428.1"/>
    <property type="molecule type" value="Genomic_DNA"/>
</dbReference>
<comment type="caution">
    <text evidence="1">The sequence shown here is derived from an EMBL/GenBank/DDBJ whole genome shotgun (WGS) entry which is preliminary data.</text>
</comment>
<accession>A0ACC0B720</accession>
<evidence type="ECO:0000313" key="2">
    <source>
        <dbReference type="Proteomes" id="UP001060085"/>
    </source>
</evidence>
<gene>
    <name evidence="1" type="ORF">M9H77_18281</name>
</gene>
<name>A0ACC0B720_CATRO</name>
<protein>
    <submittedName>
        <fullName evidence="1">Uncharacterized protein</fullName>
    </submittedName>
</protein>